<proteinExistence type="predicted"/>
<name>A0A0W0GBR7_MONRR</name>
<comment type="caution">
    <text evidence="1">The sequence shown here is derived from an EMBL/GenBank/DDBJ whole genome shotgun (WGS) entry which is preliminary data.</text>
</comment>
<evidence type="ECO:0000313" key="1">
    <source>
        <dbReference type="EMBL" id="KTB45999.1"/>
    </source>
</evidence>
<evidence type="ECO:0000313" key="2">
    <source>
        <dbReference type="Proteomes" id="UP000054988"/>
    </source>
</evidence>
<organism evidence="1 2">
    <name type="scientific">Moniliophthora roreri</name>
    <name type="common">Frosty pod rot fungus</name>
    <name type="synonym">Monilia roreri</name>
    <dbReference type="NCBI Taxonomy" id="221103"/>
    <lineage>
        <taxon>Eukaryota</taxon>
        <taxon>Fungi</taxon>
        <taxon>Dikarya</taxon>
        <taxon>Basidiomycota</taxon>
        <taxon>Agaricomycotina</taxon>
        <taxon>Agaricomycetes</taxon>
        <taxon>Agaricomycetidae</taxon>
        <taxon>Agaricales</taxon>
        <taxon>Marasmiineae</taxon>
        <taxon>Marasmiaceae</taxon>
        <taxon>Moniliophthora</taxon>
    </lineage>
</organism>
<reference evidence="1 2" key="1">
    <citation type="submission" date="2015-12" db="EMBL/GenBank/DDBJ databases">
        <title>Draft genome sequence of Moniliophthora roreri, the causal agent of frosty pod rot of cacao.</title>
        <authorList>
            <person name="Aime M.C."/>
            <person name="Diaz-Valderrama J.R."/>
            <person name="Kijpornyongpan T."/>
            <person name="Phillips-Mora W."/>
        </authorList>
    </citation>
    <scope>NUCLEOTIDE SEQUENCE [LARGE SCALE GENOMIC DNA]</scope>
    <source>
        <strain evidence="1 2">MCA 2952</strain>
    </source>
</reference>
<sequence length="890" mass="102357">MFNQSSGFSLTGDSTFNNVHGHQMNSTIHVRTVNFNTGTAVAKRTKRDEFRYVRLGDMITTKEVHSEKLREWDWELQNGELVGRYKGSAQRTIYTVNLVNRKSKYTAMVYEGENAQDFWKKDFLRFSRNKKPGSFQLFGINRSAIPALIFHHELIPCAHFFNKKSIWMDIYILHLVESMECNVNNLWMNTASGVLLSGPDGPSALGPVSDAVTPIVVPATVDMLKDDTCIRFFINCGSSVDGSVLACARQNLESTYLDNLFLETAEGQSKDPDHPNWSSETHPYLRDLWRNPPDHLPMNVIGKLRFDTVYSLSMEAVARCPPGARSLWEWAQWNRKGVVEETVLDSGLTRFELDLARWEEVYLQASYGWAEFWLEWLSQSSRVFNAIDVTEGKENFFIADPPWLEIRSTRHPTVSRTLRNDEHLTEETPPTPIYLFLRPLPMSVSKLVSWIEGRPYFWSLDKTGKSCMLDEECERWGLPVLTPSTEWSDDSVWLASWYTYIYTALQDWQKARGFDPTTSNWARELGYPEWEIVGTRKVQVFRTELGTKHVDTVPPPANRAKYVDPTQLQIFITRDVQFRRKWDTFEDEQTLRGQTVSGEESIVRCWPYGLSLSFRSVYTDMRFRFNAEPSQLSATAQVVPCHFCFPAERQPKANQANQDLKTSSTPPAFSIELDWLLESSQSDSVSFALRRRILNIIKYFGTSSKHPFGRSPVACSSSLIPVCTYISEGRRMQQQPRILLGFWRDPEQSKQVMFAIFASLALILDFLHHQEHSSTVHSILLRHSHIHSVIQIAWLLENHEGRVFHLCDQGYKGEDAINDAQTQFIQCYLINSTTILEKLGVHGRETRRSLTQICILLCNFVLSSYRVSLAWLTYEDCYSLSGDLKGLWLG</sequence>
<dbReference type="Proteomes" id="UP000054988">
    <property type="component" value="Unassembled WGS sequence"/>
</dbReference>
<accession>A0A0W0GBR7</accession>
<gene>
    <name evidence="1" type="ORF">WG66_1429</name>
</gene>
<dbReference type="EMBL" id="LATX01000529">
    <property type="protein sequence ID" value="KTB45999.1"/>
    <property type="molecule type" value="Genomic_DNA"/>
</dbReference>
<protein>
    <submittedName>
        <fullName evidence="1">Uncharacterized protein</fullName>
    </submittedName>
</protein>
<dbReference type="AlphaFoldDB" id="A0A0W0GBR7"/>